<dbReference type="SUPFAM" id="SSF53756">
    <property type="entry name" value="UDP-Glycosyltransferase/glycogen phosphorylase"/>
    <property type="match status" value="1"/>
</dbReference>
<sequence>MRIALVAPLAEAVPPKLYGGTERVVSWLAEELVRKGHKITLFASADSETSANFVSCARQSLRLAGIRDHIGSTLAMLREVRRRAAEFDVIHFHIDLLPNALFQDLAHKCLVTLHGRLDLRDAHPLYEAFPEMPLVSISDSQRSPMPKSANWLATIMHGLPAHICPFNSKGGDYLAFLGRISPEKRPDRAIEIAKRSGVRLRIAAKVDNADLEYFKTVIEPMLNDPLIEFIGEINESDKREFLGGACALLFPIDWPEPFGLVMIEAMSAGTPVIAWRNGSVPEVISNGVTGRIVESMDDAVAAIATVSLMSRSSVRAEFEKRFTAERMAESYLTAYRSLLALAPVNARNLASVIPLGVRKRLSAQTFIPAQAFNGASQCRTDAQNILDPV</sequence>
<dbReference type="GO" id="GO:0016757">
    <property type="term" value="F:glycosyltransferase activity"/>
    <property type="evidence" value="ECO:0007669"/>
    <property type="project" value="InterPro"/>
</dbReference>
<dbReference type="InterPro" id="IPR001296">
    <property type="entry name" value="Glyco_trans_1"/>
</dbReference>
<reference evidence="3 4" key="1">
    <citation type="submission" date="2016-10" db="EMBL/GenBank/DDBJ databases">
        <authorList>
            <person name="de Groot N.N."/>
        </authorList>
    </citation>
    <scope>NUCLEOTIDE SEQUENCE [LARGE SCALE GENOMIC DNA]</scope>
    <source>
        <strain evidence="3 4">NE2</strain>
    </source>
</reference>
<feature type="domain" description="Glycosyl transferase family 1" evidence="1">
    <location>
        <begin position="170"/>
        <end position="307"/>
    </location>
</feature>
<evidence type="ECO:0000259" key="2">
    <source>
        <dbReference type="Pfam" id="PF13439"/>
    </source>
</evidence>
<dbReference type="PANTHER" id="PTHR12526">
    <property type="entry name" value="GLYCOSYLTRANSFERASE"/>
    <property type="match status" value="1"/>
</dbReference>
<dbReference type="InterPro" id="IPR028098">
    <property type="entry name" value="Glyco_trans_4-like_N"/>
</dbReference>
<proteinExistence type="predicted"/>
<name>A0A1I4B5R9_9HYPH</name>
<dbReference type="CDD" id="cd03802">
    <property type="entry name" value="GT4_AviGT4-like"/>
    <property type="match status" value="1"/>
</dbReference>
<dbReference type="PANTHER" id="PTHR12526:SF595">
    <property type="entry name" value="BLL5217 PROTEIN"/>
    <property type="match status" value="1"/>
</dbReference>
<keyword evidence="4" id="KW-1185">Reference proteome</keyword>
<dbReference type="Pfam" id="PF00534">
    <property type="entry name" value="Glycos_transf_1"/>
    <property type="match status" value="1"/>
</dbReference>
<protein>
    <submittedName>
        <fullName evidence="3">Glycosyltransferase involved in cell wall bisynthesis</fullName>
    </submittedName>
</protein>
<organism evidence="3 4">
    <name type="scientific">Methylocapsa palsarum</name>
    <dbReference type="NCBI Taxonomy" id="1612308"/>
    <lineage>
        <taxon>Bacteria</taxon>
        <taxon>Pseudomonadati</taxon>
        <taxon>Pseudomonadota</taxon>
        <taxon>Alphaproteobacteria</taxon>
        <taxon>Hyphomicrobiales</taxon>
        <taxon>Beijerinckiaceae</taxon>
        <taxon>Methylocapsa</taxon>
    </lineage>
</organism>
<keyword evidence="3" id="KW-0808">Transferase</keyword>
<dbReference type="Proteomes" id="UP000198755">
    <property type="component" value="Unassembled WGS sequence"/>
</dbReference>
<gene>
    <name evidence="3" type="ORF">SAMN05444581_11356</name>
</gene>
<dbReference type="OrthoDB" id="9801573at2"/>
<dbReference type="Gene3D" id="3.40.50.2000">
    <property type="entry name" value="Glycogen Phosphorylase B"/>
    <property type="match status" value="2"/>
</dbReference>
<evidence type="ECO:0000313" key="3">
    <source>
        <dbReference type="EMBL" id="SFK64252.1"/>
    </source>
</evidence>
<feature type="domain" description="Glycosyltransferase subfamily 4-like N-terminal" evidence="2">
    <location>
        <begin position="18"/>
        <end position="124"/>
    </location>
</feature>
<accession>A0A1I4B5R9</accession>
<dbReference type="Pfam" id="PF13439">
    <property type="entry name" value="Glyco_transf_4"/>
    <property type="match status" value="1"/>
</dbReference>
<dbReference type="EMBL" id="FOSN01000013">
    <property type="protein sequence ID" value="SFK64252.1"/>
    <property type="molecule type" value="Genomic_DNA"/>
</dbReference>
<dbReference type="RefSeq" id="WP_091684732.1">
    <property type="nucleotide sequence ID" value="NZ_FOSN01000013.1"/>
</dbReference>
<dbReference type="STRING" id="1612308.SAMN05444581_11356"/>
<dbReference type="AlphaFoldDB" id="A0A1I4B5R9"/>
<evidence type="ECO:0000313" key="4">
    <source>
        <dbReference type="Proteomes" id="UP000198755"/>
    </source>
</evidence>
<evidence type="ECO:0000259" key="1">
    <source>
        <dbReference type="Pfam" id="PF00534"/>
    </source>
</evidence>